<reference evidence="1 2" key="1">
    <citation type="submission" date="2019-03" db="EMBL/GenBank/DDBJ databases">
        <title>Genome Sequencing and Assembly of Various Microbes Isolated from Partially Reclaimed Soil and Acid Mine Drainage (AMD) Site.</title>
        <authorList>
            <person name="Steinbock B."/>
            <person name="Bechtold R."/>
            <person name="Sevigny J.L."/>
            <person name="Thomas D."/>
            <person name="Cuthill L.R."/>
            <person name="Aveiro Johannsen E.J."/>
            <person name="Thomas K."/>
            <person name="Ghosh A."/>
        </authorList>
    </citation>
    <scope>NUCLEOTIDE SEQUENCE [LARGE SCALE GENOMIC DNA]</scope>
    <source>
        <strain evidence="1 2">F-B2</strain>
    </source>
</reference>
<name>A0A4R5YF04_9MICO</name>
<dbReference type="EMBL" id="SMZX01000002">
    <property type="protein sequence ID" value="TDL43386.1"/>
    <property type="molecule type" value="Genomic_DNA"/>
</dbReference>
<dbReference type="AlphaFoldDB" id="A0A4R5YF04"/>
<accession>A0A4R5YF04</accession>
<evidence type="ECO:0000313" key="1">
    <source>
        <dbReference type="EMBL" id="TDL43386.1"/>
    </source>
</evidence>
<comment type="caution">
    <text evidence="1">The sequence shown here is derived from an EMBL/GenBank/DDBJ whole genome shotgun (WGS) entry which is preliminary data.</text>
</comment>
<evidence type="ECO:0000313" key="2">
    <source>
        <dbReference type="Proteomes" id="UP000295633"/>
    </source>
</evidence>
<sequence>MPDSFPDVLGLALRVETDTGHADLELASTGSGLPLRFALVPRWVPSRGVFTTLLPYRGDAGPVLIRARPLRPSLPADLPGIERALREETWRLSLSFATPGGPWHPFALLSLNARGGDSDIRFDAGSSVLPGARMYRWANAVRQPSYDAVQRRNR</sequence>
<dbReference type="RefSeq" id="WP_133399534.1">
    <property type="nucleotide sequence ID" value="NZ_SMZX01000002.1"/>
</dbReference>
<proteinExistence type="predicted"/>
<dbReference type="Proteomes" id="UP000295633">
    <property type="component" value="Unassembled WGS sequence"/>
</dbReference>
<protein>
    <submittedName>
        <fullName evidence="1">Uncharacterized protein</fullName>
    </submittedName>
</protein>
<organism evidence="1 2">
    <name type="scientific">Microbacterium oleivorans</name>
    <dbReference type="NCBI Taxonomy" id="273677"/>
    <lineage>
        <taxon>Bacteria</taxon>
        <taxon>Bacillati</taxon>
        <taxon>Actinomycetota</taxon>
        <taxon>Actinomycetes</taxon>
        <taxon>Micrococcales</taxon>
        <taxon>Microbacteriaceae</taxon>
        <taxon>Microbacterium</taxon>
    </lineage>
</organism>
<gene>
    <name evidence="1" type="ORF">E2R54_09140</name>
</gene>